<evidence type="ECO:0000313" key="2">
    <source>
        <dbReference type="EMBL" id="CBY08821.1"/>
    </source>
</evidence>
<feature type="region of interest" description="Disordered" evidence="1">
    <location>
        <begin position="173"/>
        <end position="192"/>
    </location>
</feature>
<name>E4XBC2_OIKDI</name>
<keyword evidence="3" id="KW-1185">Reference proteome</keyword>
<dbReference type="InParanoid" id="E4XBC2"/>
<dbReference type="EMBL" id="FN653033">
    <property type="protein sequence ID" value="CBY08821.1"/>
    <property type="molecule type" value="Genomic_DNA"/>
</dbReference>
<dbReference type="OrthoDB" id="10469210at2759"/>
<accession>E4XBC2</accession>
<dbReference type="Proteomes" id="UP000001307">
    <property type="component" value="Unassembled WGS sequence"/>
</dbReference>
<reference evidence="2" key="1">
    <citation type="journal article" date="2010" name="Science">
        <title>Plasticity of animal genome architecture unmasked by rapid evolution of a pelagic tunicate.</title>
        <authorList>
            <person name="Denoeud F."/>
            <person name="Henriet S."/>
            <person name="Mungpakdee S."/>
            <person name="Aury J.M."/>
            <person name="Da Silva C."/>
            <person name="Brinkmann H."/>
            <person name="Mikhaleva J."/>
            <person name="Olsen L.C."/>
            <person name="Jubin C."/>
            <person name="Canestro C."/>
            <person name="Bouquet J.M."/>
            <person name="Danks G."/>
            <person name="Poulain J."/>
            <person name="Campsteijn C."/>
            <person name="Adamski M."/>
            <person name="Cross I."/>
            <person name="Yadetie F."/>
            <person name="Muffato M."/>
            <person name="Louis A."/>
            <person name="Butcher S."/>
            <person name="Tsagkogeorga G."/>
            <person name="Konrad A."/>
            <person name="Singh S."/>
            <person name="Jensen M.F."/>
            <person name="Cong E.H."/>
            <person name="Eikeseth-Otteraa H."/>
            <person name="Noel B."/>
            <person name="Anthouard V."/>
            <person name="Porcel B.M."/>
            <person name="Kachouri-Lafond R."/>
            <person name="Nishino A."/>
            <person name="Ugolini M."/>
            <person name="Chourrout P."/>
            <person name="Nishida H."/>
            <person name="Aasland R."/>
            <person name="Huzurbazar S."/>
            <person name="Westhof E."/>
            <person name="Delsuc F."/>
            <person name="Lehrach H."/>
            <person name="Reinhardt R."/>
            <person name="Weissenbach J."/>
            <person name="Roy S.W."/>
            <person name="Artiguenave F."/>
            <person name="Postlethwait J.H."/>
            <person name="Manak J.R."/>
            <person name="Thompson E.M."/>
            <person name="Jaillon O."/>
            <person name="Du Pasquier L."/>
            <person name="Boudinot P."/>
            <person name="Liberles D.A."/>
            <person name="Volff J.N."/>
            <person name="Philippe H."/>
            <person name="Lenhard B."/>
            <person name="Roest Crollius H."/>
            <person name="Wincker P."/>
            <person name="Chourrout D."/>
        </authorList>
    </citation>
    <scope>NUCLEOTIDE SEQUENCE [LARGE SCALE GENOMIC DNA]</scope>
</reference>
<protein>
    <submittedName>
        <fullName evidence="2">Uncharacterized protein</fullName>
    </submittedName>
</protein>
<proteinExistence type="predicted"/>
<evidence type="ECO:0000256" key="1">
    <source>
        <dbReference type="SAM" id="MobiDB-lite"/>
    </source>
</evidence>
<sequence length="359" mass="39929">MAPIAAKAVQTPALGLSTSEIGHVEEVDYSWYDSDTKNIFYPQSPILNYKPKQECYMYEYYRENEEPLTIKECLFLYQKILRLRNNDSRKVNAVSEASVTTRISTEGALKITQTEPSTTTSIPAPKKGEISTSQISKFPISEKVTTQAPISSEFWTSEPFVIDDSGILDAFSETASSSNEDDSSVESAASTTANELATTTVAKTTTTQSDNYYDCLSKKYVSFDGIELTFEECQTLAEMIPRDLLPLYMKDATVDESLPPTADESLTTAHKAFILKLIGLPECSDAKVRQVSKHFARRKVKVLSAEKNCPNISVRLQLTSGATKKHVSHLLPQCSRKSSTKRSCSNSSRFKPSFIFLLH</sequence>
<gene>
    <name evidence="2" type="ORF">GSOID_T00005659001</name>
</gene>
<evidence type="ECO:0000313" key="3">
    <source>
        <dbReference type="Proteomes" id="UP000001307"/>
    </source>
</evidence>
<organism evidence="2">
    <name type="scientific">Oikopleura dioica</name>
    <name type="common">Tunicate</name>
    <dbReference type="NCBI Taxonomy" id="34765"/>
    <lineage>
        <taxon>Eukaryota</taxon>
        <taxon>Metazoa</taxon>
        <taxon>Chordata</taxon>
        <taxon>Tunicata</taxon>
        <taxon>Appendicularia</taxon>
        <taxon>Copelata</taxon>
        <taxon>Oikopleuridae</taxon>
        <taxon>Oikopleura</taxon>
    </lineage>
</organism>
<dbReference type="AlphaFoldDB" id="E4XBC2"/>